<evidence type="ECO:0000256" key="1">
    <source>
        <dbReference type="SAM" id="MobiDB-lite"/>
    </source>
</evidence>
<name>A0A016TXN0_9BILA</name>
<feature type="region of interest" description="Disordered" evidence="1">
    <location>
        <begin position="1"/>
        <end position="54"/>
    </location>
</feature>
<dbReference type="EMBL" id="JARK01001408">
    <property type="protein sequence ID" value="EYC07113.1"/>
    <property type="molecule type" value="Genomic_DNA"/>
</dbReference>
<evidence type="ECO:0000313" key="2">
    <source>
        <dbReference type="EMBL" id="EYC07113.1"/>
    </source>
</evidence>
<dbReference type="AlphaFoldDB" id="A0A016TXN0"/>
<keyword evidence="3" id="KW-1185">Reference proteome</keyword>
<dbReference type="Proteomes" id="UP000024635">
    <property type="component" value="Unassembled WGS sequence"/>
</dbReference>
<organism evidence="2 3">
    <name type="scientific">Ancylostoma ceylanicum</name>
    <dbReference type="NCBI Taxonomy" id="53326"/>
    <lineage>
        <taxon>Eukaryota</taxon>
        <taxon>Metazoa</taxon>
        <taxon>Ecdysozoa</taxon>
        <taxon>Nematoda</taxon>
        <taxon>Chromadorea</taxon>
        <taxon>Rhabditida</taxon>
        <taxon>Rhabditina</taxon>
        <taxon>Rhabditomorpha</taxon>
        <taxon>Strongyloidea</taxon>
        <taxon>Ancylostomatidae</taxon>
        <taxon>Ancylostomatinae</taxon>
        <taxon>Ancylostoma</taxon>
    </lineage>
</organism>
<evidence type="ECO:0000313" key="3">
    <source>
        <dbReference type="Proteomes" id="UP000024635"/>
    </source>
</evidence>
<protein>
    <submittedName>
        <fullName evidence="2">Uncharacterized protein</fullName>
    </submittedName>
</protein>
<dbReference type="OrthoDB" id="10051137at2759"/>
<feature type="compositionally biased region" description="Polar residues" evidence="1">
    <location>
        <begin position="19"/>
        <end position="45"/>
    </location>
</feature>
<gene>
    <name evidence="2" type="primary">Acey_s0072.g693</name>
    <name evidence="2" type="ORF">Y032_0072g693</name>
</gene>
<comment type="caution">
    <text evidence="2">The sequence shown here is derived from an EMBL/GenBank/DDBJ whole genome shotgun (WGS) entry which is preliminary data.</text>
</comment>
<proteinExistence type="predicted"/>
<sequence>MSTRKVSHTIRASPLPTLRSPNVLNTSYSTNALVDSSAQPSNRSTPVRRTHSSFSRVRHEENILYVDVEDREIHL</sequence>
<reference evidence="3" key="1">
    <citation type="journal article" date="2015" name="Nat. Genet.">
        <title>The genome and transcriptome of the zoonotic hookworm Ancylostoma ceylanicum identify infection-specific gene families.</title>
        <authorList>
            <person name="Schwarz E.M."/>
            <person name="Hu Y."/>
            <person name="Antoshechkin I."/>
            <person name="Miller M.M."/>
            <person name="Sternberg P.W."/>
            <person name="Aroian R.V."/>
        </authorList>
    </citation>
    <scope>NUCLEOTIDE SEQUENCE</scope>
    <source>
        <strain evidence="3">HY135</strain>
    </source>
</reference>
<accession>A0A016TXN0</accession>